<dbReference type="PROSITE" id="PS50196">
    <property type="entry name" value="RANBD1"/>
    <property type="match status" value="1"/>
</dbReference>
<dbReference type="GO" id="GO:0005634">
    <property type="term" value="C:nucleus"/>
    <property type="evidence" value="ECO:0007669"/>
    <property type="project" value="UniProtKB-SubCell"/>
</dbReference>
<feature type="domain" description="RanBD1" evidence="7">
    <location>
        <begin position="186"/>
        <end position="322"/>
    </location>
</feature>
<keyword evidence="2 4" id="KW-0728">SH3 domain</keyword>
<keyword evidence="3" id="KW-0539">Nucleus</keyword>
<organism evidence="8 9">
    <name type="scientific">Paraglomus occultum</name>
    <dbReference type="NCBI Taxonomy" id="144539"/>
    <lineage>
        <taxon>Eukaryota</taxon>
        <taxon>Fungi</taxon>
        <taxon>Fungi incertae sedis</taxon>
        <taxon>Mucoromycota</taxon>
        <taxon>Glomeromycotina</taxon>
        <taxon>Glomeromycetes</taxon>
        <taxon>Paraglomerales</taxon>
        <taxon>Paraglomeraceae</taxon>
        <taxon>Paraglomus</taxon>
    </lineage>
</organism>
<evidence type="ECO:0000256" key="4">
    <source>
        <dbReference type="PROSITE-ProRule" id="PRU00192"/>
    </source>
</evidence>
<keyword evidence="9" id="KW-1185">Reference proteome</keyword>
<evidence type="ECO:0000259" key="7">
    <source>
        <dbReference type="PROSITE" id="PS50196"/>
    </source>
</evidence>
<feature type="domain" description="SH3" evidence="6">
    <location>
        <begin position="370"/>
        <end position="429"/>
    </location>
</feature>
<dbReference type="SUPFAM" id="SSF50044">
    <property type="entry name" value="SH3-domain"/>
    <property type="match status" value="1"/>
</dbReference>
<comment type="subcellular location">
    <subcellularLocation>
        <location evidence="1">Nucleus</location>
    </subcellularLocation>
</comment>
<gene>
    <name evidence="8" type="ORF">POCULU_LOCUS7756</name>
</gene>
<dbReference type="SMART" id="SM00160">
    <property type="entry name" value="RanBD"/>
    <property type="match status" value="1"/>
</dbReference>
<evidence type="ECO:0000313" key="9">
    <source>
        <dbReference type="Proteomes" id="UP000789572"/>
    </source>
</evidence>
<evidence type="ECO:0000313" key="8">
    <source>
        <dbReference type="EMBL" id="CAG8606959.1"/>
    </source>
</evidence>
<dbReference type="InterPro" id="IPR011993">
    <property type="entry name" value="PH-like_dom_sf"/>
</dbReference>
<sequence>NADNETTIETKEANVTKQFQKLEVKQSSAKPKEEEHASSPLKQVNNSSPTVPQSSEQVADKTSTSIPPSLRSMRGASVFGSGVRFSPAVTNLTRSLTATDPDSVSSTSSQTNIFDVSSKSNATGSWLSNDSSRPSSPTSQLSSSPIISSATGKKRTASEFNEDEESSDDQDGGEQEEGSSLRQSQEIEPPTKLFRTDTALTEPSATVLTGEENEKTIVKTPAKLYWLNKSDWKERGKGPFKLNRKLDNPSSIRLLMWTEGTLRNILNVPLFPGMSISTENKFVRLGAIEEGKPVQLAIKFESVAMATEIKEKIMECIEGLKTDPSTLFLTSTDTTLEIKVRDFAFPPDDPRHWGETYPSSSDEEEFGYEYANHRARALYDFQADTPSEMSFQEGDIMIVRSRQCTGWLVADMGEETGLVPENYIIVLGDDEEDEEEYYAWPGQEQDG</sequence>
<evidence type="ECO:0000256" key="3">
    <source>
        <dbReference type="ARBA" id="ARBA00023242"/>
    </source>
</evidence>
<feature type="compositionally biased region" description="Acidic residues" evidence="5">
    <location>
        <begin position="160"/>
        <end position="177"/>
    </location>
</feature>
<dbReference type="InterPro" id="IPR045255">
    <property type="entry name" value="RanBP1-like"/>
</dbReference>
<dbReference type="Proteomes" id="UP000789572">
    <property type="component" value="Unassembled WGS sequence"/>
</dbReference>
<feature type="compositionally biased region" description="Polar residues" evidence="5">
    <location>
        <begin position="40"/>
        <end position="67"/>
    </location>
</feature>
<evidence type="ECO:0000256" key="2">
    <source>
        <dbReference type="ARBA" id="ARBA00022443"/>
    </source>
</evidence>
<dbReference type="SMART" id="SM00326">
    <property type="entry name" value="SH3"/>
    <property type="match status" value="1"/>
</dbReference>
<evidence type="ECO:0000259" key="6">
    <source>
        <dbReference type="PROSITE" id="PS50002"/>
    </source>
</evidence>
<dbReference type="PRINTS" id="PR00452">
    <property type="entry name" value="SH3DOMAIN"/>
</dbReference>
<evidence type="ECO:0000256" key="5">
    <source>
        <dbReference type="SAM" id="MobiDB-lite"/>
    </source>
</evidence>
<dbReference type="Pfam" id="PF00638">
    <property type="entry name" value="Ran_BP1"/>
    <property type="match status" value="1"/>
</dbReference>
<dbReference type="InterPro" id="IPR000156">
    <property type="entry name" value="Ran_bind_dom"/>
</dbReference>
<dbReference type="PANTHER" id="PTHR23138">
    <property type="entry name" value="RAN BINDING PROTEIN"/>
    <property type="match status" value="1"/>
</dbReference>
<feature type="non-terminal residue" evidence="8">
    <location>
        <position position="447"/>
    </location>
</feature>
<feature type="region of interest" description="Disordered" evidence="5">
    <location>
        <begin position="19"/>
        <end position="75"/>
    </location>
</feature>
<dbReference type="SUPFAM" id="SSF50729">
    <property type="entry name" value="PH domain-like"/>
    <property type="match status" value="1"/>
</dbReference>
<dbReference type="OrthoDB" id="19092at2759"/>
<protein>
    <submittedName>
        <fullName evidence="8">733_t:CDS:1</fullName>
    </submittedName>
</protein>
<evidence type="ECO:0000256" key="1">
    <source>
        <dbReference type="ARBA" id="ARBA00004123"/>
    </source>
</evidence>
<proteinExistence type="predicted"/>
<feature type="compositionally biased region" description="Polar residues" evidence="5">
    <location>
        <begin position="94"/>
        <end position="124"/>
    </location>
</feature>
<dbReference type="Gene3D" id="2.30.30.40">
    <property type="entry name" value="SH3 Domains"/>
    <property type="match status" value="1"/>
</dbReference>
<feature type="compositionally biased region" description="Basic and acidic residues" evidence="5">
    <location>
        <begin position="19"/>
        <end position="37"/>
    </location>
</feature>
<dbReference type="AlphaFoldDB" id="A0A9N9CKF4"/>
<dbReference type="EMBL" id="CAJVPJ010001889">
    <property type="protein sequence ID" value="CAG8606959.1"/>
    <property type="molecule type" value="Genomic_DNA"/>
</dbReference>
<dbReference type="PROSITE" id="PS50002">
    <property type="entry name" value="SH3"/>
    <property type="match status" value="1"/>
</dbReference>
<dbReference type="Pfam" id="PF00018">
    <property type="entry name" value="SH3_1"/>
    <property type="match status" value="1"/>
</dbReference>
<dbReference type="Gene3D" id="2.30.29.30">
    <property type="entry name" value="Pleckstrin-homology domain (PH domain)/Phosphotyrosine-binding domain (PTB)"/>
    <property type="match status" value="1"/>
</dbReference>
<feature type="region of interest" description="Disordered" evidence="5">
    <location>
        <begin position="94"/>
        <end position="213"/>
    </location>
</feature>
<dbReference type="InterPro" id="IPR001452">
    <property type="entry name" value="SH3_domain"/>
</dbReference>
<accession>A0A9N9CKF4</accession>
<name>A0A9N9CKF4_9GLOM</name>
<comment type="caution">
    <text evidence="8">The sequence shown here is derived from an EMBL/GenBank/DDBJ whole genome shotgun (WGS) entry which is preliminary data.</text>
</comment>
<dbReference type="PANTHER" id="PTHR23138:SF142">
    <property type="entry name" value="RAN-BINDING PROTEIN 3B-RELATED"/>
    <property type="match status" value="1"/>
</dbReference>
<reference evidence="8" key="1">
    <citation type="submission" date="2021-06" db="EMBL/GenBank/DDBJ databases">
        <authorList>
            <person name="Kallberg Y."/>
            <person name="Tangrot J."/>
            <person name="Rosling A."/>
        </authorList>
    </citation>
    <scope>NUCLEOTIDE SEQUENCE</scope>
    <source>
        <strain evidence="8">IA702</strain>
    </source>
</reference>
<feature type="compositionally biased region" description="Low complexity" evidence="5">
    <location>
        <begin position="125"/>
        <end position="149"/>
    </location>
</feature>
<feature type="compositionally biased region" description="Polar residues" evidence="5">
    <location>
        <begin position="198"/>
        <end position="207"/>
    </location>
</feature>
<dbReference type="InterPro" id="IPR036028">
    <property type="entry name" value="SH3-like_dom_sf"/>
</dbReference>